<comment type="caution">
    <text evidence="2">The sequence shown here is derived from an EMBL/GenBank/DDBJ whole genome shotgun (WGS) entry which is preliminary data.</text>
</comment>
<sequence length="216" mass="23700">MKRAIGTVVLAAGLMFFSTGLAQAATLEGVDKNVGALTLEATKKTSIAHDDELCEQAREMDDSEGTCGTQTVLETSKATVVDISKVSPTELALKSADGTTLAQAAARGTIYYKTWSQVKRGLYYVNWKEQHSGRFYYNGSRVWSTTSTLGYKGKHICDQGYGVLYDVKVTNCMTDVISSAKIQEWDYFRVHVVWKGIPLYVSHNMHATMTKTGGLS</sequence>
<feature type="signal peptide" evidence="1">
    <location>
        <begin position="1"/>
        <end position="24"/>
    </location>
</feature>
<keyword evidence="1" id="KW-0732">Signal</keyword>
<evidence type="ECO:0000256" key="1">
    <source>
        <dbReference type="SAM" id="SignalP"/>
    </source>
</evidence>
<dbReference type="RefSeq" id="WP_345467427.1">
    <property type="nucleotide sequence ID" value="NZ_BAABLK010000025.1"/>
</dbReference>
<proteinExistence type="predicted"/>
<evidence type="ECO:0000313" key="2">
    <source>
        <dbReference type="EMBL" id="GAA5226998.1"/>
    </source>
</evidence>
<evidence type="ECO:0000313" key="3">
    <source>
        <dbReference type="Proteomes" id="UP001501257"/>
    </source>
</evidence>
<organism evidence="2 3">
    <name type="scientific">Paeniglutamicibacter antarcticus</name>
    <dbReference type="NCBI Taxonomy" id="494023"/>
    <lineage>
        <taxon>Bacteria</taxon>
        <taxon>Bacillati</taxon>
        <taxon>Actinomycetota</taxon>
        <taxon>Actinomycetes</taxon>
        <taxon>Micrococcales</taxon>
        <taxon>Micrococcaceae</taxon>
        <taxon>Paeniglutamicibacter</taxon>
    </lineage>
</organism>
<keyword evidence="3" id="KW-1185">Reference proteome</keyword>
<accession>A0ABP9TLA8</accession>
<dbReference type="EMBL" id="BAABLK010000025">
    <property type="protein sequence ID" value="GAA5226998.1"/>
    <property type="molecule type" value="Genomic_DNA"/>
</dbReference>
<dbReference type="Proteomes" id="UP001501257">
    <property type="component" value="Unassembled WGS sequence"/>
</dbReference>
<protein>
    <submittedName>
        <fullName evidence="2">Uncharacterized protein</fullName>
    </submittedName>
</protein>
<feature type="chain" id="PRO_5047280640" evidence="1">
    <location>
        <begin position="25"/>
        <end position="216"/>
    </location>
</feature>
<gene>
    <name evidence="2" type="ORF">GCM10025778_15310</name>
</gene>
<name>A0ABP9TLA8_9MICC</name>
<reference evidence="3" key="1">
    <citation type="journal article" date="2019" name="Int. J. Syst. Evol. Microbiol.">
        <title>The Global Catalogue of Microorganisms (GCM) 10K type strain sequencing project: providing services to taxonomists for standard genome sequencing and annotation.</title>
        <authorList>
            <consortium name="The Broad Institute Genomics Platform"/>
            <consortium name="The Broad Institute Genome Sequencing Center for Infectious Disease"/>
            <person name="Wu L."/>
            <person name="Ma J."/>
        </authorList>
    </citation>
    <scope>NUCLEOTIDE SEQUENCE [LARGE SCALE GENOMIC DNA]</scope>
    <source>
        <strain evidence="3">JCM 18952</strain>
    </source>
</reference>